<keyword evidence="4 10" id="KW-0240">DNA-directed RNA polymerase</keyword>
<evidence type="ECO:0000256" key="1">
    <source>
        <dbReference type="ARBA" id="ARBA00006711"/>
    </source>
</evidence>
<evidence type="ECO:0000313" key="11">
    <source>
        <dbReference type="EMBL" id="QCT71029.1"/>
    </source>
</evidence>
<dbReference type="InterPro" id="IPR036161">
    <property type="entry name" value="RPB6/omega-like_sf"/>
</dbReference>
<evidence type="ECO:0000256" key="9">
    <source>
        <dbReference type="ARBA" id="ARBA00048552"/>
    </source>
</evidence>
<evidence type="ECO:0000313" key="12">
    <source>
        <dbReference type="Proteomes" id="UP000218387"/>
    </source>
</evidence>
<dbReference type="PANTHER" id="PTHR34476">
    <property type="entry name" value="DNA-DIRECTED RNA POLYMERASE SUBUNIT OMEGA"/>
    <property type="match status" value="1"/>
</dbReference>
<keyword evidence="6 10" id="KW-0548">Nucleotidyltransferase</keyword>
<dbReference type="SUPFAM" id="SSF63562">
    <property type="entry name" value="RPB6/omega subunit-like"/>
    <property type="match status" value="1"/>
</dbReference>
<dbReference type="KEGG" id="emt:CPZ25_006715"/>
<gene>
    <name evidence="10 11" type="primary">rpoZ</name>
    <name evidence="11" type="ORF">CPZ25_006715</name>
</gene>
<dbReference type="GO" id="GO:0003899">
    <property type="term" value="F:DNA-directed RNA polymerase activity"/>
    <property type="evidence" value="ECO:0007669"/>
    <property type="project" value="UniProtKB-UniRule"/>
</dbReference>
<sequence length="110" mass="12161">MKPNITDNYTSKGMRYPAINDLISKASNKYELVLATAKRAREIIDGDEPLVKITIDNPVSIATAEIAQDLVRPVQPVETSEVDDVFEDAVFPEDDLFSEAETTADMAEDL</sequence>
<dbReference type="HAMAP" id="MF_00366">
    <property type="entry name" value="RNApol_bact_RpoZ"/>
    <property type="match status" value="1"/>
</dbReference>
<dbReference type="Pfam" id="PF01192">
    <property type="entry name" value="RNA_pol_Rpb6"/>
    <property type="match status" value="1"/>
</dbReference>
<comment type="subunit">
    <text evidence="10">The RNAP catalytic core consists of 2 alpha, 1 beta, 1 beta' and 1 omega subunit. When a sigma factor is associated with the core the holoenzyme is formed, which can initiate transcription.</text>
</comment>
<comment type="similarity">
    <text evidence="1 10">Belongs to the RNA polymerase subunit omega family.</text>
</comment>
<protein>
    <recommendedName>
        <fullName evidence="3 10">DNA-directed RNA polymerase subunit omega</fullName>
        <shortName evidence="10">RNAP omega subunit</shortName>
        <ecNumber evidence="2 10">2.7.7.6</ecNumber>
    </recommendedName>
    <alternativeName>
        <fullName evidence="10">RNA polymerase omega subunit</fullName>
    </alternativeName>
    <alternativeName>
        <fullName evidence="8 10">Transcriptase subunit omega</fullName>
    </alternativeName>
</protein>
<dbReference type="SMART" id="SM01409">
    <property type="entry name" value="RNA_pol_Rpb6"/>
    <property type="match status" value="1"/>
</dbReference>
<evidence type="ECO:0000256" key="2">
    <source>
        <dbReference type="ARBA" id="ARBA00012418"/>
    </source>
</evidence>
<evidence type="ECO:0000256" key="7">
    <source>
        <dbReference type="ARBA" id="ARBA00023163"/>
    </source>
</evidence>
<reference evidence="11 12" key="1">
    <citation type="submission" date="2018-05" db="EMBL/GenBank/DDBJ databases">
        <title>Genome comparison of Eubacterium sp.</title>
        <authorList>
            <person name="Feng Y."/>
            <person name="Sanchez-Andrea I."/>
            <person name="Stams A.J.M."/>
            <person name="De Vos W.M."/>
        </authorList>
    </citation>
    <scope>NUCLEOTIDE SEQUENCE [LARGE SCALE GENOMIC DNA]</scope>
    <source>
        <strain evidence="11 12">YI</strain>
    </source>
</reference>
<dbReference type="InterPro" id="IPR003716">
    <property type="entry name" value="DNA-dir_RNA_pol_omega"/>
</dbReference>
<keyword evidence="7 10" id="KW-0804">Transcription</keyword>
<comment type="function">
    <text evidence="10">Promotes RNA polymerase assembly. Latches the N- and C-terminal regions of the beta' subunit thereby facilitating its interaction with the beta and alpha subunits.</text>
</comment>
<dbReference type="Gene3D" id="3.90.940.10">
    <property type="match status" value="1"/>
</dbReference>
<dbReference type="Proteomes" id="UP000218387">
    <property type="component" value="Chromosome"/>
</dbReference>
<dbReference type="AlphaFoldDB" id="A0A4P9C6C9"/>
<evidence type="ECO:0000256" key="3">
    <source>
        <dbReference type="ARBA" id="ARBA00013725"/>
    </source>
</evidence>
<dbReference type="EMBL" id="CP029487">
    <property type="protein sequence ID" value="QCT71029.1"/>
    <property type="molecule type" value="Genomic_DNA"/>
</dbReference>
<dbReference type="GO" id="GO:0000428">
    <property type="term" value="C:DNA-directed RNA polymerase complex"/>
    <property type="evidence" value="ECO:0007669"/>
    <property type="project" value="UniProtKB-KW"/>
</dbReference>
<dbReference type="InterPro" id="IPR006110">
    <property type="entry name" value="Pol_omega/Rpo6/RPB6"/>
</dbReference>
<dbReference type="GO" id="GO:0006351">
    <property type="term" value="P:DNA-templated transcription"/>
    <property type="evidence" value="ECO:0007669"/>
    <property type="project" value="UniProtKB-UniRule"/>
</dbReference>
<evidence type="ECO:0000256" key="10">
    <source>
        <dbReference type="HAMAP-Rule" id="MF_00366"/>
    </source>
</evidence>
<proteinExistence type="inferred from homology"/>
<evidence type="ECO:0000256" key="8">
    <source>
        <dbReference type="ARBA" id="ARBA00029924"/>
    </source>
</evidence>
<comment type="catalytic activity">
    <reaction evidence="9 10">
        <text>RNA(n) + a ribonucleoside 5'-triphosphate = RNA(n+1) + diphosphate</text>
        <dbReference type="Rhea" id="RHEA:21248"/>
        <dbReference type="Rhea" id="RHEA-COMP:14527"/>
        <dbReference type="Rhea" id="RHEA-COMP:17342"/>
        <dbReference type="ChEBI" id="CHEBI:33019"/>
        <dbReference type="ChEBI" id="CHEBI:61557"/>
        <dbReference type="ChEBI" id="CHEBI:140395"/>
        <dbReference type="EC" id="2.7.7.6"/>
    </reaction>
</comment>
<dbReference type="NCBIfam" id="TIGR00690">
    <property type="entry name" value="rpoZ"/>
    <property type="match status" value="1"/>
</dbReference>
<name>A0A4P9C6C9_EUBML</name>
<dbReference type="GO" id="GO:0003677">
    <property type="term" value="F:DNA binding"/>
    <property type="evidence" value="ECO:0007669"/>
    <property type="project" value="UniProtKB-UniRule"/>
</dbReference>
<dbReference type="EC" id="2.7.7.6" evidence="2 10"/>
<evidence type="ECO:0000256" key="6">
    <source>
        <dbReference type="ARBA" id="ARBA00022695"/>
    </source>
</evidence>
<accession>A0A4P9C6C9</accession>
<dbReference type="RefSeq" id="WP_058693943.1">
    <property type="nucleotide sequence ID" value="NZ_CP029487.1"/>
</dbReference>
<evidence type="ECO:0000256" key="4">
    <source>
        <dbReference type="ARBA" id="ARBA00022478"/>
    </source>
</evidence>
<dbReference type="PANTHER" id="PTHR34476:SF1">
    <property type="entry name" value="DNA-DIRECTED RNA POLYMERASE SUBUNIT OMEGA"/>
    <property type="match status" value="1"/>
</dbReference>
<keyword evidence="5 10" id="KW-0808">Transferase</keyword>
<organism evidence="11 12">
    <name type="scientific">Eubacterium maltosivorans</name>
    <dbReference type="NCBI Taxonomy" id="2041044"/>
    <lineage>
        <taxon>Bacteria</taxon>
        <taxon>Bacillati</taxon>
        <taxon>Bacillota</taxon>
        <taxon>Clostridia</taxon>
        <taxon>Eubacteriales</taxon>
        <taxon>Eubacteriaceae</taxon>
        <taxon>Eubacterium</taxon>
    </lineage>
</organism>
<keyword evidence="12" id="KW-1185">Reference proteome</keyword>
<evidence type="ECO:0000256" key="5">
    <source>
        <dbReference type="ARBA" id="ARBA00022679"/>
    </source>
</evidence>